<protein>
    <submittedName>
        <fullName evidence="2">dTDP-4-dehydrorhamnose 3,5-epimerase</fullName>
    </submittedName>
</protein>
<dbReference type="Proteomes" id="UP000198535">
    <property type="component" value="Unassembled WGS sequence"/>
</dbReference>
<accession>A0A1I4UJE5</accession>
<evidence type="ECO:0000313" key="3">
    <source>
        <dbReference type="Proteomes" id="UP000198535"/>
    </source>
</evidence>
<organism evidence="2 3">
    <name type="scientific">Methanolobus profundi</name>
    <dbReference type="NCBI Taxonomy" id="487685"/>
    <lineage>
        <taxon>Archaea</taxon>
        <taxon>Methanobacteriati</taxon>
        <taxon>Methanobacteriota</taxon>
        <taxon>Stenosarchaea group</taxon>
        <taxon>Methanomicrobia</taxon>
        <taxon>Methanosarcinales</taxon>
        <taxon>Methanosarcinaceae</taxon>
        <taxon>Methanolobus</taxon>
    </lineage>
</organism>
<dbReference type="EMBL" id="FOUJ01000007">
    <property type="protein sequence ID" value="SFM89132.1"/>
    <property type="molecule type" value="Genomic_DNA"/>
</dbReference>
<dbReference type="InterPro" id="IPR011051">
    <property type="entry name" value="RmlC_Cupin_sf"/>
</dbReference>
<dbReference type="InterPro" id="IPR029303">
    <property type="entry name" value="CapF_C"/>
</dbReference>
<evidence type="ECO:0000313" key="2">
    <source>
        <dbReference type="EMBL" id="SFM89132.1"/>
    </source>
</evidence>
<name>A0A1I4UJE5_9EURY</name>
<dbReference type="RefSeq" id="WP_091937905.1">
    <property type="nucleotide sequence ID" value="NZ_FOUJ01000007.1"/>
</dbReference>
<dbReference type="InterPro" id="IPR014710">
    <property type="entry name" value="RmlC-like_jellyroll"/>
</dbReference>
<dbReference type="Gene3D" id="2.60.120.10">
    <property type="entry name" value="Jelly Rolls"/>
    <property type="match status" value="1"/>
</dbReference>
<feature type="domain" description="Capsular polysaccharide assembling protein CapF C-terminal" evidence="1">
    <location>
        <begin position="37"/>
        <end position="126"/>
    </location>
</feature>
<dbReference type="STRING" id="487685.SAMN04488696_2746"/>
<reference evidence="3" key="1">
    <citation type="submission" date="2016-10" db="EMBL/GenBank/DDBJ databases">
        <authorList>
            <person name="Varghese N."/>
            <person name="Submissions S."/>
        </authorList>
    </citation>
    <scope>NUCLEOTIDE SEQUENCE [LARGE SCALE GENOMIC DNA]</scope>
    <source>
        <strain evidence="3">Mob M</strain>
    </source>
</reference>
<gene>
    <name evidence="2" type="ORF">SAMN04488696_2746</name>
</gene>
<evidence type="ECO:0000259" key="1">
    <source>
        <dbReference type="Pfam" id="PF14667"/>
    </source>
</evidence>
<sequence>MPPIYDKLTRVKHKRMDGWLSEIISMNYVDEPFNCVHTYVVSIEPMKTRANHYHLKKEEWLALAAGTIKLCLKDVVSGKYEEIVMDSTSDTYEIIHIKPCVAHALKNISKGEASVIVFSKNPEDKEDTIPYEVAL</sequence>
<proteinExistence type="predicted"/>
<dbReference type="AlphaFoldDB" id="A0A1I4UJE5"/>
<dbReference type="Pfam" id="PF14667">
    <property type="entry name" value="Polysacc_synt_C"/>
    <property type="match status" value="1"/>
</dbReference>
<dbReference type="SUPFAM" id="SSF51182">
    <property type="entry name" value="RmlC-like cupins"/>
    <property type="match status" value="1"/>
</dbReference>
<keyword evidence="3" id="KW-1185">Reference proteome</keyword>